<reference evidence="2" key="1">
    <citation type="journal article" date="2024" name="Proc. Natl. Acad. Sci. U.S.A.">
        <title>Extraordinary preservation of gene collinearity over three hundred million years revealed in homosporous lycophytes.</title>
        <authorList>
            <person name="Li C."/>
            <person name="Wickell D."/>
            <person name="Kuo L.Y."/>
            <person name="Chen X."/>
            <person name="Nie B."/>
            <person name="Liao X."/>
            <person name="Peng D."/>
            <person name="Ji J."/>
            <person name="Jenkins J."/>
            <person name="Williams M."/>
            <person name="Shu S."/>
            <person name="Plott C."/>
            <person name="Barry K."/>
            <person name="Rajasekar S."/>
            <person name="Grimwood J."/>
            <person name="Han X."/>
            <person name="Sun S."/>
            <person name="Hou Z."/>
            <person name="He W."/>
            <person name="Dai G."/>
            <person name="Sun C."/>
            <person name="Schmutz J."/>
            <person name="Leebens-Mack J.H."/>
            <person name="Li F.W."/>
            <person name="Wang L."/>
        </authorList>
    </citation>
    <scope>NUCLEOTIDE SEQUENCE [LARGE SCALE GENOMIC DNA]</scope>
    <source>
        <strain evidence="2">cv. PW_Plant_1</strain>
    </source>
</reference>
<proteinExistence type="predicted"/>
<comment type="caution">
    <text evidence="1">The sequence shown here is derived from an EMBL/GenBank/DDBJ whole genome shotgun (WGS) entry which is preliminary data.</text>
</comment>
<dbReference type="Proteomes" id="UP001162992">
    <property type="component" value="Chromosome 12"/>
</dbReference>
<dbReference type="EMBL" id="CM055103">
    <property type="protein sequence ID" value="KAJ7535128.1"/>
    <property type="molecule type" value="Genomic_DNA"/>
</dbReference>
<protein>
    <submittedName>
        <fullName evidence="1">Uncharacterized protein</fullName>
    </submittedName>
</protein>
<sequence length="379" mass="41625">METWIYGLIGAASVIAAALIISVLLQLCVMLKTKICKPILPYYCPKGKESKKCMRGHVASFSVQEVEEISEGFINHIGEGTSNHVFKGILSDGTEVAIKRIKDEVAHSSDVDASFKFQVFLTDSISPIGTSAKGLFLADLLSRVCHQHLVNLVGFCEEENQRMLLFQYAPNGTLYENLHGDEHLTWKQRIRLVVGAAYGLAYLHQSCNPPVIHGDLRSRNILLTEDNAAKIAGLGKVPIAASSELAVVRKLGGHVDPEMIHKGVYSRAGDVYSFGVLLLEILSGRLAFSEETGMLVEWARDFLESRDRMEDLTDPSLKNVSPLELYSLCEIARLCIQHEASSRPCMRDILAMLKQTLAISAETAAPVSSPVTLRGLMEG</sequence>
<name>A0ACC2BZC0_DIPCM</name>
<evidence type="ECO:0000313" key="2">
    <source>
        <dbReference type="Proteomes" id="UP001162992"/>
    </source>
</evidence>
<keyword evidence="2" id="KW-1185">Reference proteome</keyword>
<evidence type="ECO:0000313" key="1">
    <source>
        <dbReference type="EMBL" id="KAJ7535128.1"/>
    </source>
</evidence>
<organism evidence="1 2">
    <name type="scientific">Diphasiastrum complanatum</name>
    <name type="common">Issler's clubmoss</name>
    <name type="synonym">Lycopodium complanatum</name>
    <dbReference type="NCBI Taxonomy" id="34168"/>
    <lineage>
        <taxon>Eukaryota</taxon>
        <taxon>Viridiplantae</taxon>
        <taxon>Streptophyta</taxon>
        <taxon>Embryophyta</taxon>
        <taxon>Tracheophyta</taxon>
        <taxon>Lycopodiopsida</taxon>
        <taxon>Lycopodiales</taxon>
        <taxon>Lycopodiaceae</taxon>
        <taxon>Lycopodioideae</taxon>
        <taxon>Diphasiastrum</taxon>
    </lineage>
</organism>
<gene>
    <name evidence="1" type="ORF">O6H91_12G019300</name>
</gene>
<accession>A0ACC2BZC0</accession>